<gene>
    <name evidence="1" type="ORF">H2198_010928</name>
</gene>
<evidence type="ECO:0000313" key="2">
    <source>
        <dbReference type="Proteomes" id="UP001172386"/>
    </source>
</evidence>
<name>A0ACC2ZP47_9EURO</name>
<dbReference type="Proteomes" id="UP001172386">
    <property type="component" value="Unassembled WGS sequence"/>
</dbReference>
<sequence length="1014" mass="110641">MAKPAHFSTKDRILGAAEELFAQHGFAGTSLRQVTSQADVNIAAVNYHFGSKENLVNEVFRRRMDEMTGARLAQLERARSEHPGQLRPVLAAFVEPALALAQDRQNGGAFVRVIARAYAEKNDNLRKFLSDHYGHVLRAFGKAIGECVPDLSKEELYWRLDFLAGSLTYAMADFGLIKRPAGVTEAAHRAHAAHELIHFAEAGFRAAARASALPASLDSTQPYTMSNSLLVRRAAVLGAGVMGAQIAAHLTNAGVDTVLFDLPAKEGPADGIVLKAIANLGKLSPAPLASKSLAEAITPANYESGLEQLKDCDLIIEAIAERMDWKQDLYKKIAPFVADHAVLASNTSGLGINKLADVLPEQLRHRFCGVHFFNPPRYMHLAELIPATTTDAAVLEGLEAFLVTTLGKGVVYAKDTPNFIGNRIGVFSILSTIYHTQQFGLGFDEVDGLTGPLVGRPKSATYRTSDVVGLDTMAHVIKTMGDTLPNDPWHEFFKSPKWLDALISKGALGQKTGAGIFRKVGKDIVVLDLEKQDYRPADRTAAPEVVEILKIKNPAEKFAKLRESQHPQAQFLWATFRDLFHYSAYHLADIAETARDVDLAIRWGYGWSLGPFETWQAAGWKQVAQWIADDIVAGKSMSNAPLPDWVFDGRDGVHAAEGSYSPSRNAKLPRSSLPVYQRQRFPDPLLGEKFAPGETVFENDGLRMWHDGDGIAVVSFKTKMNTVSDQVLDGLQECVSRAEKDFQGLVIWQQKEPFSAGADLAGALGLLQAGKVDQFEEMVHNFQRTSQRIKYSLVPVVAAVRGLALGGGCEFQMHSAKTVAFLESYIGLVEAGVGLLPAGGGLKELAVRASQAAGPGGDVFAELKKTFETVAMAKVSNSAVNAKELGLLRSTDKVVFNSYEALHIAKAEARALAEAGYRPPLPARRIQVAGDVGIATFKMMLVNMLEGRFISPYDYEIAERIATVLCGGKVDRGTLVDEEWLLTLERKHFVELAQQEKTQARIAHMLKTGKPLRN</sequence>
<evidence type="ECO:0000313" key="1">
    <source>
        <dbReference type="EMBL" id="KAJ9649161.1"/>
    </source>
</evidence>
<comment type="caution">
    <text evidence="1">The sequence shown here is derived from an EMBL/GenBank/DDBJ whole genome shotgun (WGS) entry which is preliminary data.</text>
</comment>
<proteinExistence type="predicted"/>
<dbReference type="EMBL" id="JAPDRQ010000449">
    <property type="protein sequence ID" value="KAJ9649161.1"/>
    <property type="molecule type" value="Genomic_DNA"/>
</dbReference>
<accession>A0ACC2ZP47</accession>
<protein>
    <submittedName>
        <fullName evidence="1">Uncharacterized protein</fullName>
    </submittedName>
</protein>
<keyword evidence="2" id="KW-1185">Reference proteome</keyword>
<organism evidence="1 2">
    <name type="scientific">Neophaeococcomyces mojaviensis</name>
    <dbReference type="NCBI Taxonomy" id="3383035"/>
    <lineage>
        <taxon>Eukaryota</taxon>
        <taxon>Fungi</taxon>
        <taxon>Dikarya</taxon>
        <taxon>Ascomycota</taxon>
        <taxon>Pezizomycotina</taxon>
        <taxon>Eurotiomycetes</taxon>
        <taxon>Chaetothyriomycetidae</taxon>
        <taxon>Chaetothyriales</taxon>
        <taxon>Chaetothyriales incertae sedis</taxon>
        <taxon>Neophaeococcomyces</taxon>
    </lineage>
</organism>
<reference evidence="1" key="1">
    <citation type="submission" date="2022-10" db="EMBL/GenBank/DDBJ databases">
        <title>Culturing micro-colonial fungi from biological soil crusts in the Mojave desert and describing Neophaeococcomyces mojavensis, and introducing the new genera and species Taxawa tesnikishii.</title>
        <authorList>
            <person name="Kurbessoian T."/>
            <person name="Stajich J.E."/>
        </authorList>
    </citation>
    <scope>NUCLEOTIDE SEQUENCE</scope>
    <source>
        <strain evidence="1">JES_112</strain>
    </source>
</reference>